<evidence type="ECO:0000256" key="2">
    <source>
        <dbReference type="ARBA" id="ARBA00022516"/>
    </source>
</evidence>
<evidence type="ECO:0000256" key="4">
    <source>
        <dbReference type="ARBA" id="ARBA00023098"/>
    </source>
</evidence>
<dbReference type="PANTHER" id="PTHR35809">
    <property type="entry name" value="ARCHAETIDYLSERINE DECARBOXYLASE PROENZYME-RELATED"/>
    <property type="match status" value="1"/>
</dbReference>
<keyword evidence="7 11" id="KW-0594">Phospholipid biosynthesis</keyword>
<comment type="similarity">
    <text evidence="11">Belongs to the phosphatidylserine decarboxylase family. PSD-A subfamily.</text>
</comment>
<feature type="active site" description="Schiff-base intermediate with substrate; via pyruvic acid" evidence="11">
    <location>
        <position position="319"/>
    </location>
</feature>
<dbReference type="UniPathway" id="UPA00558">
    <property type="reaction ID" value="UER00616"/>
</dbReference>
<evidence type="ECO:0000256" key="8">
    <source>
        <dbReference type="ARBA" id="ARBA00023239"/>
    </source>
</evidence>
<evidence type="ECO:0000256" key="3">
    <source>
        <dbReference type="ARBA" id="ARBA00022793"/>
    </source>
</evidence>
<dbReference type="EC" id="4.1.1.65" evidence="11"/>
<feature type="compositionally biased region" description="Basic and acidic residues" evidence="12">
    <location>
        <begin position="102"/>
        <end position="115"/>
    </location>
</feature>
<feature type="modified residue" description="Pyruvic acid (Ser); by autocatalysis" evidence="11">
    <location>
        <position position="319"/>
    </location>
</feature>
<keyword evidence="2 11" id="KW-0444">Lipid biosynthesis</keyword>
<name>A0A1I5GPR5_9PSEU</name>
<dbReference type="NCBIfam" id="NF003679">
    <property type="entry name" value="PRK05305.1-3"/>
    <property type="match status" value="1"/>
</dbReference>
<evidence type="ECO:0000256" key="11">
    <source>
        <dbReference type="HAMAP-Rule" id="MF_00664"/>
    </source>
</evidence>
<dbReference type="GO" id="GO:0006646">
    <property type="term" value="P:phosphatidylethanolamine biosynthetic process"/>
    <property type="evidence" value="ECO:0007669"/>
    <property type="project" value="UniProtKB-UniRule"/>
</dbReference>
<comment type="catalytic activity">
    <reaction evidence="11">
        <text>a 1,2-diacyl-sn-glycero-3-phospho-L-serine + H(+) = a 1,2-diacyl-sn-glycero-3-phosphoethanolamine + CO2</text>
        <dbReference type="Rhea" id="RHEA:20828"/>
        <dbReference type="ChEBI" id="CHEBI:15378"/>
        <dbReference type="ChEBI" id="CHEBI:16526"/>
        <dbReference type="ChEBI" id="CHEBI:57262"/>
        <dbReference type="ChEBI" id="CHEBI:64612"/>
        <dbReference type="EC" id="4.1.1.65"/>
    </reaction>
</comment>
<comment type="PTM">
    <text evidence="11">Is synthesized initially as an inactive proenzyme. Formation of the active enzyme involves a self-maturation process in which the active site pyruvoyl group is generated from an internal serine residue via an autocatalytic post-translational modification. Two non-identical subunits are generated from the proenzyme in this reaction, and the pyruvate is formed at the N-terminus of the alpha chain, which is derived from the carboxyl end of the proenzyme. The post-translation cleavage follows an unusual pathway, termed non-hydrolytic serinolysis, in which the side chain hydroxyl group of the serine supplies its oxygen atom to form the C-terminus of the beta chain, while the remainder of the serine residue undergoes an oxidative deamination to produce ammonia and the pyruvoyl prosthetic group on the alpha chain.</text>
</comment>
<keyword evidence="3 11" id="KW-0210">Decarboxylase</keyword>
<evidence type="ECO:0000256" key="12">
    <source>
        <dbReference type="SAM" id="MobiDB-lite"/>
    </source>
</evidence>
<keyword evidence="4 11" id="KW-0443">Lipid metabolism</keyword>
<comment type="pathway">
    <text evidence="11">Phospholipid metabolism; phosphatidylethanolamine biosynthesis; phosphatidylethanolamine from CDP-diacylglycerol: step 2/2.</text>
</comment>
<feature type="region of interest" description="Disordered" evidence="12">
    <location>
        <begin position="1"/>
        <end position="60"/>
    </location>
</feature>
<comment type="subcellular location">
    <subcellularLocation>
        <location evidence="11">Cell membrane</location>
        <topology evidence="11">Peripheral membrane protein</topology>
    </subcellularLocation>
</comment>
<feature type="chain" id="PRO_5023554136" description="Phosphatidylserine decarboxylase beta chain" evidence="11">
    <location>
        <begin position="1"/>
        <end position="318"/>
    </location>
</feature>
<keyword evidence="5 11" id="KW-0472">Membrane</keyword>
<comment type="subunit">
    <text evidence="11">Heterodimer of a large membrane-associated beta subunit and a small pyruvoyl-containing alpha subunit.</text>
</comment>
<comment type="function">
    <text evidence="11">Catalyzes the formation of phosphatidylethanolamine (PtdEtn) from phosphatidylserine (PtdSer).</text>
</comment>
<dbReference type="InterPro" id="IPR003817">
    <property type="entry name" value="PS_Dcarbxylase"/>
</dbReference>
<accession>A0A1I5GPR5</accession>
<proteinExistence type="inferred from homology"/>
<evidence type="ECO:0000256" key="7">
    <source>
        <dbReference type="ARBA" id="ARBA00023209"/>
    </source>
</evidence>
<feature type="region of interest" description="Disordered" evidence="12">
    <location>
        <begin position="78"/>
        <end position="127"/>
    </location>
</feature>
<dbReference type="AlphaFoldDB" id="A0A1I5GPR5"/>
<comment type="cofactor">
    <cofactor evidence="11">
        <name>pyruvate</name>
        <dbReference type="ChEBI" id="CHEBI:15361"/>
    </cofactor>
    <text evidence="11">Binds 1 pyruvoyl group covalently per subunit.</text>
</comment>
<feature type="site" description="Cleavage (non-hydrolytic); by autocatalysis" evidence="11">
    <location>
        <begin position="318"/>
        <end position="319"/>
    </location>
</feature>
<evidence type="ECO:0000256" key="10">
    <source>
        <dbReference type="ARBA" id="ARBA00023317"/>
    </source>
</evidence>
<feature type="chain" id="PRO_5023554135" description="Phosphatidylserine decarboxylase alpha chain" evidence="11">
    <location>
        <begin position="319"/>
        <end position="355"/>
    </location>
</feature>
<keyword evidence="10 11" id="KW-0670">Pyruvate</keyword>
<gene>
    <name evidence="11" type="primary">psd</name>
    <name evidence="13" type="ORF">SAMN05421854_1011735</name>
</gene>
<reference evidence="13 14" key="1">
    <citation type="submission" date="2016-10" db="EMBL/GenBank/DDBJ databases">
        <authorList>
            <person name="de Groot N.N."/>
        </authorList>
    </citation>
    <scope>NUCLEOTIDE SEQUENCE [LARGE SCALE GENOMIC DNA]</scope>
    <source>
        <strain evidence="13 14">DSM 44637</strain>
    </source>
</reference>
<keyword evidence="6 11" id="KW-0865">Zymogen</keyword>
<evidence type="ECO:0000313" key="14">
    <source>
        <dbReference type="Proteomes" id="UP000199137"/>
    </source>
</evidence>
<organism evidence="13 14">
    <name type="scientific">Amycolatopsis rubida</name>
    <dbReference type="NCBI Taxonomy" id="112413"/>
    <lineage>
        <taxon>Bacteria</taxon>
        <taxon>Bacillati</taxon>
        <taxon>Actinomycetota</taxon>
        <taxon>Actinomycetes</taxon>
        <taxon>Pseudonocardiales</taxon>
        <taxon>Pseudonocardiaceae</taxon>
        <taxon>Amycolatopsis</taxon>
    </lineage>
</organism>
<keyword evidence="8 11" id="KW-0456">Lyase</keyword>
<dbReference type="HAMAP" id="MF_00664">
    <property type="entry name" value="PS_decarb_PSD_A"/>
    <property type="match status" value="1"/>
</dbReference>
<keyword evidence="1 11" id="KW-1003">Cell membrane</keyword>
<evidence type="ECO:0000256" key="1">
    <source>
        <dbReference type="ARBA" id="ARBA00022475"/>
    </source>
</evidence>
<evidence type="ECO:0000313" key="13">
    <source>
        <dbReference type="EMBL" id="SFO37846.1"/>
    </source>
</evidence>
<sequence>MHPGRVSHEPNSVHRVDELGNGHRKDIPAPVAQQPREQIGYRHRQPRQVGPGTGPERRQLPGVIGLFDASLPLCGRAHLRRGNPYDQGPPGPPQAGGSVGKPKSDPYTDRDEQRGTRPMSGQPTGNPLAHAVQLARETFPPMHPAGRPFLLGGLAATFVLRRFSKRLGVVGALATAGMTAFFREPKRVPPVRDNVAISAADGTVSLIEEAVPPAELGLPAEPRMRVSVFLSVYDVHVQRTPAAGVISKVAYKPGKFLSADLDKASEVNERNSLVLHTADGHELVVVQIAGLVARRIRCDVREGEKVSAGETYGIIRFGSRVDTYLPPGSRVVVAKGQRTVGGETVLAELPAQGES</sequence>
<dbReference type="Pfam" id="PF02666">
    <property type="entry name" value="PS_Dcarbxylase"/>
    <property type="match status" value="1"/>
</dbReference>
<dbReference type="GO" id="GO:0005886">
    <property type="term" value="C:plasma membrane"/>
    <property type="evidence" value="ECO:0007669"/>
    <property type="project" value="UniProtKB-SubCell"/>
</dbReference>
<evidence type="ECO:0000256" key="5">
    <source>
        <dbReference type="ARBA" id="ARBA00023136"/>
    </source>
</evidence>
<dbReference type="EMBL" id="FOWC01000001">
    <property type="protein sequence ID" value="SFO37846.1"/>
    <property type="molecule type" value="Genomic_DNA"/>
</dbReference>
<dbReference type="STRING" id="112413.SAMN05421854_1011735"/>
<dbReference type="InterPro" id="IPR033175">
    <property type="entry name" value="PSD-A"/>
</dbReference>
<dbReference type="PANTHER" id="PTHR35809:SF1">
    <property type="entry name" value="ARCHAETIDYLSERINE DECARBOXYLASE PROENZYME-RELATED"/>
    <property type="match status" value="1"/>
</dbReference>
<evidence type="ECO:0000256" key="6">
    <source>
        <dbReference type="ARBA" id="ARBA00023145"/>
    </source>
</evidence>
<keyword evidence="9 11" id="KW-1208">Phospholipid metabolism</keyword>
<dbReference type="Proteomes" id="UP000199137">
    <property type="component" value="Unassembled WGS sequence"/>
</dbReference>
<protein>
    <recommendedName>
        <fullName evidence="11">Phosphatidylserine decarboxylase proenzyme</fullName>
        <ecNumber evidence="11">4.1.1.65</ecNumber>
    </recommendedName>
    <component>
        <recommendedName>
            <fullName evidence="11">Phosphatidylserine decarboxylase alpha chain</fullName>
        </recommendedName>
    </component>
    <component>
        <recommendedName>
            <fullName evidence="11">Phosphatidylserine decarboxylase beta chain</fullName>
        </recommendedName>
    </component>
</protein>
<evidence type="ECO:0000256" key="9">
    <source>
        <dbReference type="ARBA" id="ARBA00023264"/>
    </source>
</evidence>
<feature type="compositionally biased region" description="Basic and acidic residues" evidence="12">
    <location>
        <begin position="1"/>
        <end position="27"/>
    </location>
</feature>
<dbReference type="GO" id="GO:0004609">
    <property type="term" value="F:phosphatidylserine decarboxylase activity"/>
    <property type="evidence" value="ECO:0007669"/>
    <property type="project" value="UniProtKB-UniRule"/>
</dbReference>